<dbReference type="SUPFAM" id="SSF47473">
    <property type="entry name" value="EF-hand"/>
    <property type="match status" value="1"/>
</dbReference>
<feature type="region of interest" description="Disordered" evidence="2">
    <location>
        <begin position="50"/>
        <end position="71"/>
    </location>
</feature>
<accession>A0A4Z1SUE6</accession>
<dbReference type="GO" id="GO:0005509">
    <property type="term" value="F:calcium ion binding"/>
    <property type="evidence" value="ECO:0007669"/>
    <property type="project" value="InterPro"/>
</dbReference>
<dbReference type="OrthoDB" id="10251312at2759"/>
<dbReference type="EMBL" id="VDLU01000001">
    <property type="protein sequence ID" value="TNJ29522.1"/>
    <property type="molecule type" value="Genomic_DNA"/>
</dbReference>
<protein>
    <submittedName>
        <fullName evidence="4">Ser/Thr protein phosphatase 2A</fullName>
    </submittedName>
</protein>
<dbReference type="PANTHER" id="PTHR14095">
    <property type="entry name" value="PHOSPHATASE 2A REGULATORY SUBUNIT-RELATED"/>
    <property type="match status" value="1"/>
</dbReference>
<dbReference type="PANTHER" id="PTHR14095:SF0">
    <property type="entry name" value="MIP22305P"/>
    <property type="match status" value="1"/>
</dbReference>
<name>A0A4Z1SUE6_GIAMU</name>
<dbReference type="GO" id="GO:0000159">
    <property type="term" value="C:protein phosphatase type 2A complex"/>
    <property type="evidence" value="ECO:0007669"/>
    <property type="project" value="TreeGrafter"/>
</dbReference>
<evidence type="ECO:0000313" key="4">
    <source>
        <dbReference type="EMBL" id="TNJ29522.1"/>
    </source>
</evidence>
<evidence type="ECO:0000313" key="5">
    <source>
        <dbReference type="Proteomes" id="UP000315496"/>
    </source>
</evidence>
<comment type="caution">
    <text evidence="4">The sequence shown here is derived from an EMBL/GenBank/DDBJ whole genome shotgun (WGS) entry which is preliminary data.</text>
</comment>
<keyword evidence="5" id="KW-1185">Reference proteome</keyword>
<reference evidence="4 5" key="1">
    <citation type="submission" date="2019-05" db="EMBL/GenBank/DDBJ databases">
        <title>The compact genome of Giardia muris reveals important steps in the evolution of intestinal protozoan parasites.</title>
        <authorList>
            <person name="Xu F."/>
            <person name="Jimenez-Gonzalez A."/>
            <person name="Einarsson E."/>
            <person name="Astvaldsson A."/>
            <person name="Peirasmaki D."/>
            <person name="Eckmann L."/>
            <person name="Andersson J.O."/>
            <person name="Svard S.G."/>
            <person name="Jerlstrom-Hultqvist J."/>
        </authorList>
    </citation>
    <scope>NUCLEOTIDE SEQUENCE [LARGE SCALE GENOMIC DNA]</scope>
    <source>
        <strain evidence="4 5">Roberts-Thomson</strain>
    </source>
</reference>
<keyword evidence="1" id="KW-0106">Calcium</keyword>
<dbReference type="InterPro" id="IPR011992">
    <property type="entry name" value="EF-hand-dom_pair"/>
</dbReference>
<gene>
    <name evidence="4" type="ORF">GMRT_11683</name>
</gene>
<dbReference type="InterPro" id="IPR018247">
    <property type="entry name" value="EF_Hand_1_Ca_BS"/>
</dbReference>
<dbReference type="InterPro" id="IPR002048">
    <property type="entry name" value="EF_hand_dom"/>
</dbReference>
<evidence type="ECO:0000256" key="2">
    <source>
        <dbReference type="SAM" id="MobiDB-lite"/>
    </source>
</evidence>
<evidence type="ECO:0000256" key="1">
    <source>
        <dbReference type="ARBA" id="ARBA00022837"/>
    </source>
</evidence>
<evidence type="ECO:0000259" key="3">
    <source>
        <dbReference type="PROSITE" id="PS50222"/>
    </source>
</evidence>
<dbReference type="Proteomes" id="UP000315496">
    <property type="component" value="Chromosome 1"/>
</dbReference>
<dbReference type="GO" id="GO:0019888">
    <property type="term" value="F:protein phosphatase regulator activity"/>
    <property type="evidence" value="ECO:0007669"/>
    <property type="project" value="TreeGrafter"/>
</dbReference>
<dbReference type="Gene3D" id="1.10.238.10">
    <property type="entry name" value="EF-hand"/>
    <property type="match status" value="1"/>
</dbReference>
<dbReference type="VEuPathDB" id="GiardiaDB:GMRT_11683"/>
<sequence length="608" mass="69339">MLNSVEALELLQVERDPVLIRYLDNLMFEFLTSPEGYGLLEYDAAFDSEKQGQSPRLPSPRLASANNSPTVRTLATDTTLSSSTINDSADGKLLALPRMKRGLYGCVLTGRLPAPIVAYQQRVLGHLTGIYSRSMKLLEQITPVATEERLQLQREYPEYFAMRSGAFDGLTDSSGKKKNDILTVGVYLCEEVFFFPALIADLLFTYISDPDYRSPTLDRLEAPKPMSTISTAALTAAFQTYCQDYLPEERFYRVFARDSVIELIPEKGFWERFGYRVRLPRRGANKGRSKGTQLPPRGTTTLEHRLQFHELSVICMAALERHPSYDFVSPHVYRRALAIIAATRFFFDADVFGRWFLSYEATYCHLGLSILRVLWELQGRESLVGERGPLGYEIFYVLYCAFIRGTGDDTEGLVQKRALLTYDGGIYSQDLVDRVFAQRGRAFYDSDPSLGLTLVDFTIFFLADRAINSYASLCYNFNLADDDDDGYISTRDIQEALERRASEWYYAAIDVCVEDVLSQLTDMVGYTTATDSPELLSLEDLLRCRMSFNLFSAMYSAHRFAYFEQRDPYVGALEGTIDKRIPKRLLHYHCELWTRYALAEYDRLASED</sequence>
<feature type="domain" description="EF-hand" evidence="3">
    <location>
        <begin position="477"/>
        <end position="503"/>
    </location>
</feature>
<proteinExistence type="predicted"/>
<dbReference type="PROSITE" id="PS00018">
    <property type="entry name" value="EF_HAND_1"/>
    <property type="match status" value="1"/>
</dbReference>
<organism evidence="4 5">
    <name type="scientific">Giardia muris</name>
    <dbReference type="NCBI Taxonomy" id="5742"/>
    <lineage>
        <taxon>Eukaryota</taxon>
        <taxon>Metamonada</taxon>
        <taxon>Diplomonadida</taxon>
        <taxon>Hexamitidae</taxon>
        <taxon>Giardiinae</taxon>
        <taxon>Giardia</taxon>
    </lineage>
</organism>
<dbReference type="PROSITE" id="PS50222">
    <property type="entry name" value="EF_HAND_2"/>
    <property type="match status" value="1"/>
</dbReference>
<dbReference type="AlphaFoldDB" id="A0A4Z1SUE6"/>